<dbReference type="InterPro" id="IPR036390">
    <property type="entry name" value="WH_DNA-bd_sf"/>
</dbReference>
<dbReference type="InterPro" id="IPR036388">
    <property type="entry name" value="WH-like_DNA-bd_sf"/>
</dbReference>
<proteinExistence type="predicted"/>
<dbReference type="PROSITE" id="PS50995">
    <property type="entry name" value="HTH_MARR_2"/>
    <property type="match status" value="1"/>
</dbReference>
<evidence type="ECO:0000313" key="3">
    <source>
        <dbReference type="Proteomes" id="UP001500466"/>
    </source>
</evidence>
<dbReference type="SMART" id="SM00347">
    <property type="entry name" value="HTH_MARR"/>
    <property type="match status" value="1"/>
</dbReference>
<dbReference type="Gene3D" id="1.10.10.10">
    <property type="entry name" value="Winged helix-like DNA-binding domain superfamily/Winged helix DNA-binding domain"/>
    <property type="match status" value="1"/>
</dbReference>
<feature type="domain" description="HTH marR-type" evidence="1">
    <location>
        <begin position="8"/>
        <end position="140"/>
    </location>
</feature>
<dbReference type="EMBL" id="BAABHS010000004">
    <property type="protein sequence ID" value="GAA4953116.1"/>
    <property type="molecule type" value="Genomic_DNA"/>
</dbReference>
<evidence type="ECO:0000313" key="2">
    <source>
        <dbReference type="EMBL" id="GAA4953116.1"/>
    </source>
</evidence>
<dbReference type="Pfam" id="PF12802">
    <property type="entry name" value="MarR_2"/>
    <property type="match status" value="1"/>
</dbReference>
<dbReference type="InterPro" id="IPR039422">
    <property type="entry name" value="MarR/SlyA-like"/>
</dbReference>
<dbReference type="RefSeq" id="WP_345674310.1">
    <property type="nucleotide sequence ID" value="NZ_BAABHS010000004.1"/>
</dbReference>
<dbReference type="PRINTS" id="PR00598">
    <property type="entry name" value="HTHMARR"/>
</dbReference>
<dbReference type="InterPro" id="IPR000835">
    <property type="entry name" value="HTH_MarR-typ"/>
</dbReference>
<dbReference type="SUPFAM" id="SSF46785">
    <property type="entry name" value="Winged helix' DNA-binding domain"/>
    <property type="match status" value="1"/>
</dbReference>
<reference evidence="3" key="1">
    <citation type="journal article" date="2019" name="Int. J. Syst. Evol. Microbiol.">
        <title>The Global Catalogue of Microorganisms (GCM) 10K type strain sequencing project: providing services to taxonomists for standard genome sequencing and annotation.</title>
        <authorList>
            <consortium name="The Broad Institute Genomics Platform"/>
            <consortium name="The Broad Institute Genome Sequencing Center for Infectious Disease"/>
            <person name="Wu L."/>
            <person name="Ma J."/>
        </authorList>
    </citation>
    <scope>NUCLEOTIDE SEQUENCE [LARGE SCALE GENOMIC DNA]</scope>
    <source>
        <strain evidence="3">JCM 17986</strain>
    </source>
</reference>
<dbReference type="PANTHER" id="PTHR33164">
    <property type="entry name" value="TRANSCRIPTIONAL REGULATOR, MARR FAMILY"/>
    <property type="match status" value="1"/>
</dbReference>
<dbReference type="Proteomes" id="UP001500466">
    <property type="component" value="Unassembled WGS sequence"/>
</dbReference>
<keyword evidence="3" id="KW-1185">Reference proteome</keyword>
<gene>
    <name evidence="2" type="ORF">GCM10023205_12880</name>
</gene>
<comment type="caution">
    <text evidence="2">The sequence shown here is derived from an EMBL/GenBank/DDBJ whole genome shotgun (WGS) entry which is preliminary data.</text>
</comment>
<dbReference type="PANTHER" id="PTHR33164:SF43">
    <property type="entry name" value="HTH-TYPE TRANSCRIPTIONAL REPRESSOR YETL"/>
    <property type="match status" value="1"/>
</dbReference>
<protein>
    <submittedName>
        <fullName evidence="2">MarR family winged helix-turn-helix transcriptional regulator</fullName>
    </submittedName>
</protein>
<evidence type="ECO:0000259" key="1">
    <source>
        <dbReference type="PROSITE" id="PS50995"/>
    </source>
</evidence>
<sequence>MQRRPPMSNRTGYRLVKLGEMLLTLAEDALAPLGVKAKHIHVMETLLAYDGLSQQDVSRMLGIDPNVLVGLIDDLEARGFAERRRNPEDRRRHLVHVTDAGRAAVEQSRTLLGAAEDGFFAVLDEDQRDVLRDASERLLTAHRPDWAETDC</sequence>
<organism evidence="2 3">
    <name type="scientific">Yinghuangia aomiensis</name>
    <dbReference type="NCBI Taxonomy" id="676205"/>
    <lineage>
        <taxon>Bacteria</taxon>
        <taxon>Bacillati</taxon>
        <taxon>Actinomycetota</taxon>
        <taxon>Actinomycetes</taxon>
        <taxon>Kitasatosporales</taxon>
        <taxon>Streptomycetaceae</taxon>
        <taxon>Yinghuangia</taxon>
    </lineage>
</organism>
<name>A0ABP9H0G9_9ACTN</name>
<accession>A0ABP9H0G9</accession>